<evidence type="ECO:0000256" key="1">
    <source>
        <dbReference type="SAM" id="SignalP"/>
    </source>
</evidence>
<accession>A0A9P1DRJ4</accession>
<dbReference type="EMBL" id="CAMXCT010006179">
    <property type="protein sequence ID" value="CAI4014104.1"/>
    <property type="molecule type" value="Genomic_DNA"/>
</dbReference>
<name>A0A9P1DRJ4_9DINO</name>
<sequence>MFLGTFIASLATSLGANSWISEELGRHEDVSGLERFLQQHSQASDDLVQFATGHETFCQEQVPGVGTATGMLWRLAETLQRCGVRTLPNEWPSDDLQWQALQQEVSESFGALADVRSDDASIICRRFRAAKSAARANETDAPRLRCPRCGKAIGQAKDMQSRLQVFHHDLDRTITDGMADGRENSLIEISAACRDEVHVHAARFQQAQSGAAMLAEIESLECNSCELQALGAVDSVDLLWSALGLLHCAPQLDEAPSLLEPRLHRAMEILEFNLWKGVGFPSLHEAVSKEIFHLRLSKRFQNFEFSRFCIALNKSMTVASGLGAKDFWEEEEREMLAENHKPADVSIGYFRLAHRLKTTAMDAAQQAVPQSLALAGFWLRQVQSSAATQAAQLVVEAAYRAAMRLSPGLQMLVLQTCLEALRPFNGRPLQMHHQVLQHLQQIQGQMPVTLPSHVSLVQLRQIAPYVERLHSSFARLLQTLSLQELADARDSPIFLFAAAAASSNDATDFFPAAAQAAMQIRGLQLGGQDGQQLQQGRSFRKDQFAEILGTRHHQRSGLHEVLLRRLSLEEFGNNLPDTSLPNEELYQLLSTIQAPAASLESPSNFHPLRRVMFTALRSQALRARVVAALVQLQKLAGEAQLEAGRVQLSCSPVSFQIARSHGTTWFHLMEPTLEVQASQENMGFAKELTAMLQSDAEPPSNIPNIQAFLPLKAFCAARAAARSMAGPDVEADLASSTVRPTNGLKLQQLTAAHPEAWLSRLAATHENLLHALGFQNLDPGSCWDGKMFTFSVCCSVGEYVDNCWHRGYSDERCCHPLRAPELGSQEALQVALTELAGDCQTPSRAADAVAHWLQHPNGKSGSRSLSSLAAEALEFKADCATPEEGQDVSQELEEQLEDQWLPGPASGRGPACSIVLDPDLQQGSVVRETESFEALSLSALQRRSEPSEATELTSLAEREPQVQTLQRLQSMLRKLQAKQLHHKPHSAGTAAKKCCGTWQAVTAEKVMKGHQLRIRPEATETEPWREAKLLDVLHAPRPERLQTLYLIQEKEGQSTFQVYRDLSTWEIQIQVLPEGCHEESCSETEKMKWPECISHGQTIRSVANAGVFVNLAAFGITDGCFREDCTYTDHFSSGSPATCARTCASIRACRWWSFWTSHTGGTCWLRRHDQQRDAMLESMTASRDCLPTFAPTVAEVEPTLFQLAKDAVLGPTTTRQWDLAKVLESFGHSTPSQIQLRGDSPLRRSAICVAQKLTEATDADDSLAPKRRRSEDFFRGGYAAGC</sequence>
<dbReference type="EMBL" id="CAMXCT030006179">
    <property type="protein sequence ID" value="CAL4801416.1"/>
    <property type="molecule type" value="Genomic_DNA"/>
</dbReference>
<dbReference type="OrthoDB" id="10601308at2759"/>
<feature type="chain" id="PRO_5043271715" evidence="1">
    <location>
        <begin position="17"/>
        <end position="1282"/>
    </location>
</feature>
<keyword evidence="4" id="KW-1185">Reference proteome</keyword>
<feature type="signal peptide" evidence="1">
    <location>
        <begin position="1"/>
        <end position="16"/>
    </location>
</feature>
<evidence type="ECO:0000313" key="3">
    <source>
        <dbReference type="EMBL" id="CAL4801416.1"/>
    </source>
</evidence>
<dbReference type="Proteomes" id="UP001152797">
    <property type="component" value="Unassembled WGS sequence"/>
</dbReference>
<protein>
    <submittedName>
        <fullName evidence="2">Uncharacterized protein</fullName>
    </submittedName>
</protein>
<proteinExistence type="predicted"/>
<reference evidence="3 4" key="2">
    <citation type="submission" date="2024-05" db="EMBL/GenBank/DDBJ databases">
        <authorList>
            <person name="Chen Y."/>
            <person name="Shah S."/>
            <person name="Dougan E. K."/>
            <person name="Thang M."/>
            <person name="Chan C."/>
        </authorList>
    </citation>
    <scope>NUCLEOTIDE SEQUENCE [LARGE SCALE GENOMIC DNA]</scope>
</reference>
<evidence type="ECO:0000313" key="4">
    <source>
        <dbReference type="Proteomes" id="UP001152797"/>
    </source>
</evidence>
<comment type="caution">
    <text evidence="2">The sequence shown here is derived from an EMBL/GenBank/DDBJ whole genome shotgun (WGS) entry which is preliminary data.</text>
</comment>
<organism evidence="2">
    <name type="scientific">Cladocopium goreaui</name>
    <dbReference type="NCBI Taxonomy" id="2562237"/>
    <lineage>
        <taxon>Eukaryota</taxon>
        <taxon>Sar</taxon>
        <taxon>Alveolata</taxon>
        <taxon>Dinophyceae</taxon>
        <taxon>Suessiales</taxon>
        <taxon>Symbiodiniaceae</taxon>
        <taxon>Cladocopium</taxon>
    </lineage>
</organism>
<keyword evidence="1" id="KW-0732">Signal</keyword>
<evidence type="ECO:0000313" key="2">
    <source>
        <dbReference type="EMBL" id="CAI4014104.1"/>
    </source>
</evidence>
<reference evidence="2" key="1">
    <citation type="submission" date="2022-10" db="EMBL/GenBank/DDBJ databases">
        <authorList>
            <person name="Chen Y."/>
            <person name="Dougan E. K."/>
            <person name="Chan C."/>
            <person name="Rhodes N."/>
            <person name="Thang M."/>
        </authorList>
    </citation>
    <scope>NUCLEOTIDE SEQUENCE</scope>
</reference>
<gene>
    <name evidence="2" type="ORF">C1SCF055_LOCUS39028</name>
</gene>
<dbReference type="EMBL" id="CAMXCT020006179">
    <property type="protein sequence ID" value="CAL1167479.1"/>
    <property type="molecule type" value="Genomic_DNA"/>
</dbReference>